<evidence type="ECO:0000256" key="2">
    <source>
        <dbReference type="ARBA" id="ARBA00023043"/>
    </source>
</evidence>
<evidence type="ECO:0000313" key="5">
    <source>
        <dbReference type="Proteomes" id="UP001610335"/>
    </source>
</evidence>
<evidence type="ECO:0000313" key="4">
    <source>
        <dbReference type="EMBL" id="KAL2831830.1"/>
    </source>
</evidence>
<gene>
    <name evidence="4" type="ORF">BDW59DRAFT_157786</name>
</gene>
<dbReference type="PRINTS" id="PR01415">
    <property type="entry name" value="ANKYRIN"/>
</dbReference>
<feature type="repeat" description="ANK" evidence="3">
    <location>
        <begin position="79"/>
        <end position="101"/>
    </location>
</feature>
<sequence length="411" mass="45883">MRVALLYRFNIQHFGGCGILWAARHRSLSLVDRFIAEGFDVTATGVHDHPILHASEHGHVEVVEYLLDKGSDPQFESKNRKTPLHLAATNGYLPVIQALIDQPTFDSKNLSMRSKLWDEQEYPIQEAAYNKHQDVVEYLLSKLKPESTSTKTAANICLPDAAASGDISLVSFLLEHGADVNFQQVAETISRQRENFLGEPWHSPTALITAAKHGRTEMVKFLLTRGAYVNRKRGFPYTGSGVRISKYSFGIAMTRGDRSMVKLLLRKLGKAGTSGGERKLAQQNVLEIAARYDDVELFKLCLGYGFNEEEPLVEAIALSHEGIVNLLIERGTNPDVTSVRSRGAVGAAFSTRNVSIIKLLLRSGAHIHPETVKSYRWLGPAEMTSLAQQFPVLPCHRRSMCPKEEFQWPFD</sequence>
<dbReference type="InterPro" id="IPR036770">
    <property type="entry name" value="Ankyrin_rpt-contain_sf"/>
</dbReference>
<dbReference type="Gene3D" id="1.25.40.20">
    <property type="entry name" value="Ankyrin repeat-containing domain"/>
    <property type="match status" value="4"/>
</dbReference>
<dbReference type="Pfam" id="PF13637">
    <property type="entry name" value="Ank_4"/>
    <property type="match status" value="1"/>
</dbReference>
<dbReference type="InterPro" id="IPR002110">
    <property type="entry name" value="Ankyrin_rpt"/>
</dbReference>
<protein>
    <submittedName>
        <fullName evidence="4">Ankyrin repeat-containing domain protein</fullName>
    </submittedName>
</protein>
<keyword evidence="1" id="KW-0677">Repeat</keyword>
<evidence type="ECO:0000256" key="1">
    <source>
        <dbReference type="ARBA" id="ARBA00022737"/>
    </source>
</evidence>
<dbReference type="SUPFAM" id="SSF48403">
    <property type="entry name" value="Ankyrin repeat"/>
    <property type="match status" value="1"/>
</dbReference>
<dbReference type="Proteomes" id="UP001610335">
    <property type="component" value="Unassembled WGS sequence"/>
</dbReference>
<proteinExistence type="predicted"/>
<dbReference type="Pfam" id="PF12796">
    <property type="entry name" value="Ank_2"/>
    <property type="match status" value="1"/>
</dbReference>
<name>A0ABR4IVP1_9EURO</name>
<comment type="caution">
    <text evidence="4">The sequence shown here is derived from an EMBL/GenBank/DDBJ whole genome shotgun (WGS) entry which is preliminary data.</text>
</comment>
<evidence type="ECO:0000256" key="3">
    <source>
        <dbReference type="PROSITE-ProRule" id="PRU00023"/>
    </source>
</evidence>
<dbReference type="InterPro" id="IPR051165">
    <property type="entry name" value="Multifunctional_ANK_Repeat"/>
</dbReference>
<dbReference type="SMART" id="SM00248">
    <property type="entry name" value="ANK"/>
    <property type="match status" value="7"/>
</dbReference>
<feature type="repeat" description="ANK" evidence="3">
    <location>
        <begin position="202"/>
        <end position="234"/>
    </location>
</feature>
<organism evidence="4 5">
    <name type="scientific">Aspergillus cavernicola</name>
    <dbReference type="NCBI Taxonomy" id="176166"/>
    <lineage>
        <taxon>Eukaryota</taxon>
        <taxon>Fungi</taxon>
        <taxon>Dikarya</taxon>
        <taxon>Ascomycota</taxon>
        <taxon>Pezizomycotina</taxon>
        <taxon>Eurotiomycetes</taxon>
        <taxon>Eurotiomycetidae</taxon>
        <taxon>Eurotiales</taxon>
        <taxon>Aspergillaceae</taxon>
        <taxon>Aspergillus</taxon>
        <taxon>Aspergillus subgen. Nidulantes</taxon>
    </lineage>
</organism>
<dbReference type="PANTHER" id="PTHR24123">
    <property type="entry name" value="ANKYRIN REPEAT-CONTAINING"/>
    <property type="match status" value="1"/>
</dbReference>
<dbReference type="EMBL" id="JBFXLS010000008">
    <property type="protein sequence ID" value="KAL2831830.1"/>
    <property type="molecule type" value="Genomic_DNA"/>
</dbReference>
<feature type="repeat" description="ANK" evidence="3">
    <location>
        <begin position="153"/>
        <end position="185"/>
    </location>
</feature>
<reference evidence="4 5" key="1">
    <citation type="submission" date="2024-07" db="EMBL/GenBank/DDBJ databases">
        <title>Section-level genome sequencing and comparative genomics of Aspergillus sections Usti and Cavernicolus.</title>
        <authorList>
            <consortium name="Lawrence Berkeley National Laboratory"/>
            <person name="Nybo J.L."/>
            <person name="Vesth T.C."/>
            <person name="Theobald S."/>
            <person name="Frisvad J.C."/>
            <person name="Larsen T.O."/>
            <person name="Kjaerboelling I."/>
            <person name="Rothschild-Mancinelli K."/>
            <person name="Lyhne E.K."/>
            <person name="Kogle M.E."/>
            <person name="Barry K."/>
            <person name="Clum A."/>
            <person name="Na H."/>
            <person name="Ledsgaard L."/>
            <person name="Lin J."/>
            <person name="Lipzen A."/>
            <person name="Kuo A."/>
            <person name="Riley R."/>
            <person name="Mondo S."/>
            <person name="LaButti K."/>
            <person name="Haridas S."/>
            <person name="Pangalinan J."/>
            <person name="Salamov A.A."/>
            <person name="Simmons B.A."/>
            <person name="Magnuson J.K."/>
            <person name="Chen J."/>
            <person name="Drula E."/>
            <person name="Henrissat B."/>
            <person name="Wiebenga A."/>
            <person name="Lubbers R.J."/>
            <person name="Gomes A.C."/>
            <person name="Makela M.R."/>
            <person name="Stajich J."/>
            <person name="Grigoriev I.V."/>
            <person name="Mortensen U.H."/>
            <person name="De vries R.P."/>
            <person name="Baker S.E."/>
            <person name="Andersen M.R."/>
        </authorList>
    </citation>
    <scope>NUCLEOTIDE SEQUENCE [LARGE SCALE GENOMIC DNA]</scope>
    <source>
        <strain evidence="4 5">CBS 600.67</strain>
    </source>
</reference>
<dbReference type="PANTHER" id="PTHR24123:SF33">
    <property type="entry name" value="PROTEIN HOS4"/>
    <property type="match status" value="1"/>
</dbReference>
<dbReference type="PROSITE" id="PS50297">
    <property type="entry name" value="ANK_REP_REGION"/>
    <property type="match status" value="2"/>
</dbReference>
<keyword evidence="2 3" id="KW-0040">ANK repeat</keyword>
<accession>A0ABR4IVP1</accession>
<feature type="repeat" description="ANK" evidence="3">
    <location>
        <begin position="50"/>
        <end position="78"/>
    </location>
</feature>
<keyword evidence="5" id="KW-1185">Reference proteome</keyword>
<dbReference type="PROSITE" id="PS50088">
    <property type="entry name" value="ANK_REPEAT"/>
    <property type="match status" value="4"/>
</dbReference>